<dbReference type="InterPro" id="IPR052356">
    <property type="entry name" value="Thiol_S-MT"/>
</dbReference>
<evidence type="ECO:0000313" key="1">
    <source>
        <dbReference type="EMBL" id="TDL23366.1"/>
    </source>
</evidence>
<name>A0A4Y7Q7R6_9AGAM</name>
<organism evidence="1 2">
    <name type="scientific">Rickenella mellea</name>
    <dbReference type="NCBI Taxonomy" id="50990"/>
    <lineage>
        <taxon>Eukaryota</taxon>
        <taxon>Fungi</taxon>
        <taxon>Dikarya</taxon>
        <taxon>Basidiomycota</taxon>
        <taxon>Agaricomycotina</taxon>
        <taxon>Agaricomycetes</taxon>
        <taxon>Hymenochaetales</taxon>
        <taxon>Rickenellaceae</taxon>
        <taxon>Rickenella</taxon>
    </lineage>
</organism>
<dbReference type="Pfam" id="PF13489">
    <property type="entry name" value="Methyltransf_23"/>
    <property type="match status" value="1"/>
</dbReference>
<dbReference type="VEuPathDB" id="FungiDB:BD410DRAFT_746760"/>
<proteinExistence type="predicted"/>
<dbReference type="SUPFAM" id="SSF53335">
    <property type="entry name" value="S-adenosyl-L-methionine-dependent methyltransferases"/>
    <property type="match status" value="1"/>
</dbReference>
<dbReference type="InterPro" id="IPR029063">
    <property type="entry name" value="SAM-dependent_MTases_sf"/>
</dbReference>
<sequence>MKLSTIFGLFGQLRFAIQVSTIPTLRVVFREPSLLLRPRTISRLFMAKAWESFGHFCDMNGRADKEALLTPNAYGVVLDLGAGHGHTVNYLDHSRVSKYIALEPNTFMHEHIRKMAEAAGYSEEAGSLVILSCGAEDIPTIIRETGRHGVDSLVSVLTLCSVPDPAITIHDLVEKILKPGGKFLFYEHVRSPQKDVVWLQNIWSPIWSTFFDGCSLGRDTVKYINDAGRWSMKDTVEKVDEDPENLFWHEAGKYVKAEGEEPQVVLI</sequence>
<reference evidence="1 2" key="1">
    <citation type="submission" date="2018-06" db="EMBL/GenBank/DDBJ databases">
        <title>A transcriptomic atlas of mushroom development highlights an independent origin of complex multicellularity.</title>
        <authorList>
            <consortium name="DOE Joint Genome Institute"/>
            <person name="Krizsan K."/>
            <person name="Almasi E."/>
            <person name="Merenyi Z."/>
            <person name="Sahu N."/>
            <person name="Viragh M."/>
            <person name="Koszo T."/>
            <person name="Mondo S."/>
            <person name="Kiss B."/>
            <person name="Balint B."/>
            <person name="Kues U."/>
            <person name="Barry K."/>
            <person name="Hegedus J.C."/>
            <person name="Henrissat B."/>
            <person name="Johnson J."/>
            <person name="Lipzen A."/>
            <person name="Ohm R."/>
            <person name="Nagy I."/>
            <person name="Pangilinan J."/>
            <person name="Yan J."/>
            <person name="Xiong Y."/>
            <person name="Grigoriev I.V."/>
            <person name="Hibbett D.S."/>
            <person name="Nagy L.G."/>
        </authorList>
    </citation>
    <scope>NUCLEOTIDE SEQUENCE [LARGE SCALE GENOMIC DNA]</scope>
    <source>
        <strain evidence="1 2">SZMC22713</strain>
    </source>
</reference>
<dbReference type="OrthoDB" id="540004at2759"/>
<dbReference type="AlphaFoldDB" id="A0A4Y7Q7R6"/>
<protein>
    <recommendedName>
        <fullName evidence="3">S-adenosyl-L-methionine-dependent methyltransferase</fullName>
    </recommendedName>
</protein>
<gene>
    <name evidence="1" type="ORF">BD410DRAFT_746760</name>
</gene>
<keyword evidence="2" id="KW-1185">Reference proteome</keyword>
<dbReference type="EMBL" id="ML170170">
    <property type="protein sequence ID" value="TDL23366.1"/>
    <property type="molecule type" value="Genomic_DNA"/>
</dbReference>
<dbReference type="Proteomes" id="UP000294933">
    <property type="component" value="Unassembled WGS sequence"/>
</dbReference>
<evidence type="ECO:0008006" key="3">
    <source>
        <dbReference type="Google" id="ProtNLM"/>
    </source>
</evidence>
<accession>A0A4Y7Q7R6</accession>
<dbReference type="Gene3D" id="3.40.50.150">
    <property type="entry name" value="Vaccinia Virus protein VP39"/>
    <property type="match status" value="1"/>
</dbReference>
<dbReference type="PANTHER" id="PTHR45036">
    <property type="entry name" value="METHYLTRANSFERASE LIKE 7B"/>
    <property type="match status" value="1"/>
</dbReference>
<dbReference type="PANTHER" id="PTHR45036:SF1">
    <property type="entry name" value="METHYLTRANSFERASE LIKE 7A"/>
    <property type="match status" value="1"/>
</dbReference>
<evidence type="ECO:0000313" key="2">
    <source>
        <dbReference type="Proteomes" id="UP000294933"/>
    </source>
</evidence>
<dbReference type="CDD" id="cd02440">
    <property type="entry name" value="AdoMet_MTases"/>
    <property type="match status" value="1"/>
</dbReference>
<dbReference type="STRING" id="50990.A0A4Y7Q7R6"/>